<keyword evidence="1" id="KW-0175">Coiled coil</keyword>
<evidence type="ECO:0000313" key="2">
    <source>
        <dbReference type="EMBL" id="DAF57554.1"/>
    </source>
</evidence>
<dbReference type="EMBL" id="BK032734">
    <property type="protein sequence ID" value="DAF57554.1"/>
    <property type="molecule type" value="Genomic_DNA"/>
</dbReference>
<reference evidence="2" key="1">
    <citation type="journal article" date="2021" name="Proc. Natl. Acad. Sci. U.S.A.">
        <title>A Catalog of Tens of Thousands of Viruses from Human Metagenomes Reveals Hidden Associations with Chronic Diseases.</title>
        <authorList>
            <person name="Tisza M.J."/>
            <person name="Buck C.B."/>
        </authorList>
    </citation>
    <scope>NUCLEOTIDE SEQUENCE</scope>
    <source>
        <strain evidence="2">CtqfO1</strain>
    </source>
</reference>
<proteinExistence type="predicted"/>
<evidence type="ECO:0000256" key="1">
    <source>
        <dbReference type="SAM" id="Coils"/>
    </source>
</evidence>
<accession>A0A8S5T456</accession>
<protein>
    <submittedName>
        <fullName evidence="2">Uncharacterized protein</fullName>
    </submittedName>
</protein>
<name>A0A8S5T456_9CAUD</name>
<organism evidence="2">
    <name type="scientific">Myoviridae sp. ctqfO1</name>
    <dbReference type="NCBI Taxonomy" id="2827710"/>
    <lineage>
        <taxon>Viruses</taxon>
        <taxon>Duplodnaviria</taxon>
        <taxon>Heunggongvirae</taxon>
        <taxon>Uroviricota</taxon>
        <taxon>Caudoviricetes</taxon>
    </lineage>
</organism>
<feature type="coiled-coil region" evidence="1">
    <location>
        <begin position="12"/>
        <end position="70"/>
    </location>
</feature>
<sequence>MRYLCHDTEQLAKDVEDKISSISLEIDAYMEEANNFKFCGVDYYDVVLEMADCIRELQELKEMLDLARHNSKVLLPYDKTWVTSTKLEPIAEVDNG</sequence>